<sequence>MIPKFHTQWNHLSKHLKKLDKKIIFLNLPCLSHREKYQLINSGLKLELEKIPLEIPSVPQCK</sequence>
<comment type="caution">
    <text evidence="1">The sequence shown here is derived from an EMBL/GenBank/DDBJ whole genome shotgun (WGS) entry which is preliminary data.</text>
</comment>
<proteinExistence type="predicted"/>
<evidence type="ECO:0000313" key="2">
    <source>
        <dbReference type="Proteomes" id="UP000276133"/>
    </source>
</evidence>
<evidence type="ECO:0000313" key="1">
    <source>
        <dbReference type="EMBL" id="RNA32721.1"/>
    </source>
</evidence>
<gene>
    <name evidence="1" type="ORF">BpHYR1_038839</name>
</gene>
<reference evidence="1 2" key="1">
    <citation type="journal article" date="2018" name="Sci. Rep.">
        <title>Genomic signatures of local adaptation to the degree of environmental predictability in rotifers.</title>
        <authorList>
            <person name="Franch-Gras L."/>
            <person name="Hahn C."/>
            <person name="Garcia-Roger E.M."/>
            <person name="Carmona M.J."/>
            <person name="Serra M."/>
            <person name="Gomez A."/>
        </authorList>
    </citation>
    <scope>NUCLEOTIDE SEQUENCE [LARGE SCALE GENOMIC DNA]</scope>
    <source>
        <strain evidence="1">HYR1</strain>
    </source>
</reference>
<protein>
    <submittedName>
        <fullName evidence="1">Uncharacterized protein</fullName>
    </submittedName>
</protein>
<keyword evidence="2" id="KW-1185">Reference proteome</keyword>
<name>A0A3M7SAC3_BRAPC</name>
<dbReference type="Proteomes" id="UP000276133">
    <property type="component" value="Unassembled WGS sequence"/>
</dbReference>
<organism evidence="1 2">
    <name type="scientific">Brachionus plicatilis</name>
    <name type="common">Marine rotifer</name>
    <name type="synonym">Brachionus muelleri</name>
    <dbReference type="NCBI Taxonomy" id="10195"/>
    <lineage>
        <taxon>Eukaryota</taxon>
        <taxon>Metazoa</taxon>
        <taxon>Spiralia</taxon>
        <taxon>Gnathifera</taxon>
        <taxon>Rotifera</taxon>
        <taxon>Eurotatoria</taxon>
        <taxon>Monogononta</taxon>
        <taxon>Pseudotrocha</taxon>
        <taxon>Ploima</taxon>
        <taxon>Brachionidae</taxon>
        <taxon>Brachionus</taxon>
    </lineage>
</organism>
<dbReference type="AlphaFoldDB" id="A0A3M7SAC3"/>
<accession>A0A3M7SAC3</accession>
<dbReference type="EMBL" id="REGN01001758">
    <property type="protein sequence ID" value="RNA32721.1"/>
    <property type="molecule type" value="Genomic_DNA"/>
</dbReference>